<dbReference type="VEuPathDB" id="TriTrypDB:TcG_04770"/>
<evidence type="ECO:0000256" key="3">
    <source>
        <dbReference type="SAM" id="SignalP"/>
    </source>
</evidence>
<sequence>MKRERAMTAQCPSSFAFRSLLLLSSFLLLLTGVFFTEGTEENGDNMPEPSIGNAAALSMMQDVSVGKKDSSTTSPTSLEPPDDNSSSDLATPPPNSTSLTAANNSVTPTTEMTHSPTTSLTVSPTPSLEDVPDNMYTRAESCDIPIVNKCVERFCNCISRGQLQNANRSWYIKNGVYQCHEFANANCYYNLYCARERVSCLWSASFLYKAYRPQGNTLATSYELSQKNSQGNMPCVGLEDIQGNFSQLTKNTNYYDSLFYSECVDYVTFILQRTGDGICAASIVPMYVCGDSLFPVPPTRQIHYTPLSEGARRLVISIVARIVGNFTPIFNSERAKYNEKYQMNIENQLSKAMYSCFFSAIGIKGVFSVKHEDECLVVRYEVGVGEADPWVGDVVTANALSLMVRSASWMDPAQRVIGNITDSVKLSAPIVVYYVSFESGTGQPEAKLCDAGCSVAISLVLFLTLIAFAFSCVFCCRPSRRPYFMFDDDHDFEEMESIKGRRAIVPNRK</sequence>
<gene>
    <name evidence="4" type="ORF">C4B63_6g429</name>
</gene>
<dbReference type="VEuPathDB" id="TriTrypDB:TCDM_07105"/>
<feature type="transmembrane region" description="Helical" evidence="2">
    <location>
        <begin position="455"/>
        <end position="476"/>
    </location>
</feature>
<feature type="compositionally biased region" description="Low complexity" evidence="1">
    <location>
        <begin position="107"/>
        <end position="128"/>
    </location>
</feature>
<evidence type="ECO:0000256" key="2">
    <source>
        <dbReference type="SAM" id="Phobius"/>
    </source>
</evidence>
<dbReference type="VEuPathDB" id="TriTrypDB:Tc_MARK_1343"/>
<dbReference type="AlphaFoldDB" id="A0A2V2VWC4"/>
<keyword evidence="2" id="KW-1133">Transmembrane helix</keyword>
<dbReference type="VEuPathDB" id="TriTrypDB:TcCL_NonESM02729"/>
<name>A0A2V2VWC4_TRYCR</name>
<protein>
    <submittedName>
        <fullName evidence="4">Uncharacterized protein</fullName>
    </submittedName>
</protein>
<dbReference type="VEuPathDB" id="TriTrypDB:C4B63_6g429"/>
<comment type="caution">
    <text evidence="4">The sequence shown here is derived from an EMBL/GenBank/DDBJ whole genome shotgun (WGS) entry which is preliminary data.</text>
</comment>
<dbReference type="VEuPathDB" id="TriTrypDB:TCSYLVIO_002607"/>
<feature type="signal peptide" evidence="3">
    <location>
        <begin position="1"/>
        <end position="38"/>
    </location>
</feature>
<evidence type="ECO:0000313" key="5">
    <source>
        <dbReference type="Proteomes" id="UP000246121"/>
    </source>
</evidence>
<dbReference type="VEuPathDB" id="TriTrypDB:C3747_10g127"/>
<feature type="compositionally biased region" description="Polar residues" evidence="1">
    <location>
        <begin position="96"/>
        <end position="106"/>
    </location>
</feature>
<dbReference type="VEuPathDB" id="TriTrypDB:BCY84_15822"/>
<feature type="region of interest" description="Disordered" evidence="1">
    <location>
        <begin position="62"/>
        <end position="132"/>
    </location>
</feature>
<organism evidence="4 5">
    <name type="scientific">Trypanosoma cruzi</name>
    <dbReference type="NCBI Taxonomy" id="5693"/>
    <lineage>
        <taxon>Eukaryota</taxon>
        <taxon>Discoba</taxon>
        <taxon>Euglenozoa</taxon>
        <taxon>Kinetoplastea</taxon>
        <taxon>Metakinetoplastina</taxon>
        <taxon>Trypanosomatida</taxon>
        <taxon>Trypanosomatidae</taxon>
        <taxon>Trypanosoma</taxon>
        <taxon>Schizotrypanum</taxon>
    </lineage>
</organism>
<evidence type="ECO:0000313" key="4">
    <source>
        <dbReference type="EMBL" id="PWV00696.1"/>
    </source>
</evidence>
<dbReference type="EMBL" id="PRFA01000006">
    <property type="protein sequence ID" value="PWV00696.1"/>
    <property type="molecule type" value="Genomic_DNA"/>
</dbReference>
<evidence type="ECO:0000256" key="1">
    <source>
        <dbReference type="SAM" id="MobiDB-lite"/>
    </source>
</evidence>
<dbReference type="VEuPathDB" id="TriTrypDB:TcCLB.510901.180"/>
<keyword evidence="3" id="KW-0732">Signal</keyword>
<keyword evidence="2" id="KW-0812">Transmembrane</keyword>
<reference evidence="4 5" key="1">
    <citation type="journal article" date="2018" name="Microb. Genom.">
        <title>Expanding an expanded genome: long-read sequencing of Trypanosoma cruzi.</title>
        <authorList>
            <person name="Berna L."/>
            <person name="Rodriguez M."/>
            <person name="Chiribao M.L."/>
            <person name="Parodi-Talice A."/>
            <person name="Pita S."/>
            <person name="Rijo G."/>
            <person name="Alvarez-Valin F."/>
            <person name="Robello C."/>
        </authorList>
    </citation>
    <scope>NUCLEOTIDE SEQUENCE [LARGE SCALE GENOMIC DNA]</scope>
    <source>
        <strain evidence="4 5">Dm28c</strain>
    </source>
</reference>
<proteinExistence type="predicted"/>
<keyword evidence="2" id="KW-0472">Membrane</keyword>
<feature type="chain" id="PRO_5016028717" evidence="3">
    <location>
        <begin position="39"/>
        <end position="509"/>
    </location>
</feature>
<accession>A0A2V2VWC4</accession>
<dbReference type="VEuPathDB" id="TriTrypDB:TcBrA4_0078470"/>
<dbReference type="VEuPathDB" id="TriTrypDB:ECC02_006296"/>
<dbReference type="Proteomes" id="UP000246121">
    <property type="component" value="Unassembled WGS sequence"/>
</dbReference>
<dbReference type="VEuPathDB" id="TriTrypDB:TcYC6_0014090"/>